<evidence type="ECO:0000313" key="3">
    <source>
        <dbReference type="Proteomes" id="UP001596037"/>
    </source>
</evidence>
<name>A0ABW0ND34_9BURK</name>
<dbReference type="PANTHER" id="PTHR42928:SF5">
    <property type="entry name" value="BLR1237 PROTEIN"/>
    <property type="match status" value="1"/>
</dbReference>
<evidence type="ECO:0000256" key="1">
    <source>
        <dbReference type="ARBA" id="ARBA00006987"/>
    </source>
</evidence>
<dbReference type="InterPro" id="IPR042100">
    <property type="entry name" value="Bug_dom1"/>
</dbReference>
<proteinExistence type="inferred from homology"/>
<reference evidence="3" key="1">
    <citation type="journal article" date="2019" name="Int. J. Syst. Evol. Microbiol.">
        <title>The Global Catalogue of Microorganisms (GCM) 10K type strain sequencing project: providing services to taxonomists for standard genome sequencing and annotation.</title>
        <authorList>
            <consortium name="The Broad Institute Genomics Platform"/>
            <consortium name="The Broad Institute Genome Sequencing Center for Infectious Disease"/>
            <person name="Wu L."/>
            <person name="Ma J."/>
        </authorList>
    </citation>
    <scope>NUCLEOTIDE SEQUENCE [LARGE SCALE GENOMIC DNA]</scope>
    <source>
        <strain evidence="3">CCUG 57401</strain>
    </source>
</reference>
<dbReference type="PROSITE" id="PS51318">
    <property type="entry name" value="TAT"/>
    <property type="match status" value="1"/>
</dbReference>
<dbReference type="InterPro" id="IPR005064">
    <property type="entry name" value="BUG"/>
</dbReference>
<dbReference type="PANTHER" id="PTHR42928">
    <property type="entry name" value="TRICARBOXYLATE-BINDING PROTEIN"/>
    <property type="match status" value="1"/>
</dbReference>
<accession>A0ABW0ND34</accession>
<protein>
    <submittedName>
        <fullName evidence="2">Tripartite tricarboxylate transporter substrate-binding protein</fullName>
    </submittedName>
</protein>
<comment type="similarity">
    <text evidence="1">Belongs to the UPF0065 (bug) family.</text>
</comment>
<keyword evidence="3" id="KW-1185">Reference proteome</keyword>
<organism evidence="2 3">
    <name type="scientific">Caenimonas terrae</name>
    <dbReference type="NCBI Taxonomy" id="696074"/>
    <lineage>
        <taxon>Bacteria</taxon>
        <taxon>Pseudomonadati</taxon>
        <taxon>Pseudomonadota</taxon>
        <taxon>Betaproteobacteria</taxon>
        <taxon>Burkholderiales</taxon>
        <taxon>Comamonadaceae</taxon>
        <taxon>Caenimonas</taxon>
    </lineage>
</organism>
<dbReference type="Proteomes" id="UP001596037">
    <property type="component" value="Unassembled WGS sequence"/>
</dbReference>
<comment type="caution">
    <text evidence="2">The sequence shown here is derived from an EMBL/GenBank/DDBJ whole genome shotgun (WGS) entry which is preliminary data.</text>
</comment>
<dbReference type="RefSeq" id="WP_376848857.1">
    <property type="nucleotide sequence ID" value="NZ_JBHSMF010000003.1"/>
</dbReference>
<gene>
    <name evidence="2" type="ORF">ACFPOE_04695</name>
</gene>
<dbReference type="Gene3D" id="3.40.190.10">
    <property type="entry name" value="Periplasmic binding protein-like II"/>
    <property type="match status" value="1"/>
</dbReference>
<sequence length="327" mass="34235">MNHNPGRRRLVAALAAAPALVGAPALVRAQSRMLTIFLTVPPGTSSDTLARMLGDRLHSRLNRTVIVESKSGAGGLVAIQALKNQEADGSYLMMAPNSAVSLLPLFSSKPTFDLDKDLQPVVECASAPTAFTVNPASGVATMAEYVESVRKSPKQGSIGVPSPVSMGALVIYQLGKQLNLPLQAVPYRGGAPLLADLLGNQVPCSGSILPDYLEMHRAGKLRVLAHCSDKRSPLAPDIPTLAEAGYPGYVAVTSFGLYAKAGIPANVAADYAAIVNEALASAPVVESLHRMGLVPVGGTPEQFKAKVLADRARWAPVIKESGIRMDS</sequence>
<dbReference type="Pfam" id="PF03401">
    <property type="entry name" value="TctC"/>
    <property type="match status" value="1"/>
</dbReference>
<dbReference type="PIRSF" id="PIRSF017082">
    <property type="entry name" value="YflP"/>
    <property type="match status" value="1"/>
</dbReference>
<dbReference type="InterPro" id="IPR006311">
    <property type="entry name" value="TAT_signal"/>
</dbReference>
<evidence type="ECO:0000313" key="2">
    <source>
        <dbReference type="EMBL" id="MFC5496824.1"/>
    </source>
</evidence>
<dbReference type="Gene3D" id="3.40.190.150">
    <property type="entry name" value="Bordetella uptake gene, domain 1"/>
    <property type="match status" value="1"/>
</dbReference>
<dbReference type="EMBL" id="JBHSMF010000003">
    <property type="protein sequence ID" value="MFC5496824.1"/>
    <property type="molecule type" value="Genomic_DNA"/>
</dbReference>